<comment type="caution">
    <text evidence="1">The sequence shown here is derived from an EMBL/GenBank/DDBJ whole genome shotgun (WGS) entry which is preliminary data.</text>
</comment>
<evidence type="ECO:0000313" key="1">
    <source>
        <dbReference type="EMBL" id="GAA2127815.1"/>
    </source>
</evidence>
<name>A0ABP5K7G6_9ACTN</name>
<evidence type="ECO:0000313" key="2">
    <source>
        <dbReference type="Proteomes" id="UP001500897"/>
    </source>
</evidence>
<accession>A0ABP5K7G6</accession>
<sequence>MQPSPSVADPVCSTDEEYVVGLVLFPGDDNTDSPDICWSYTGFGMFREWLADIEGFALDGMRGFGGTRAWSDVSTTLAPLLDHSDCDGPDLTPAQCAAILPRLNEIAAMAHDPGDPIWQRRLEDVRQLVVVLQVCIEKDVNLLFG</sequence>
<keyword evidence="2" id="KW-1185">Reference proteome</keyword>
<gene>
    <name evidence="1" type="ORF">GCM10009759_79900</name>
</gene>
<dbReference type="Proteomes" id="UP001500897">
    <property type="component" value="Unassembled WGS sequence"/>
</dbReference>
<protein>
    <submittedName>
        <fullName evidence="1">Uncharacterized protein</fullName>
    </submittedName>
</protein>
<reference evidence="2" key="1">
    <citation type="journal article" date="2019" name="Int. J. Syst. Evol. Microbiol.">
        <title>The Global Catalogue of Microorganisms (GCM) 10K type strain sequencing project: providing services to taxonomists for standard genome sequencing and annotation.</title>
        <authorList>
            <consortium name="The Broad Institute Genomics Platform"/>
            <consortium name="The Broad Institute Genome Sequencing Center for Infectious Disease"/>
            <person name="Wu L."/>
            <person name="Ma J."/>
        </authorList>
    </citation>
    <scope>NUCLEOTIDE SEQUENCE [LARGE SCALE GENOMIC DNA]</scope>
    <source>
        <strain evidence="2">JCM 14559</strain>
    </source>
</reference>
<proteinExistence type="predicted"/>
<organism evidence="1 2">
    <name type="scientific">Kitasatospora saccharophila</name>
    <dbReference type="NCBI Taxonomy" id="407973"/>
    <lineage>
        <taxon>Bacteria</taxon>
        <taxon>Bacillati</taxon>
        <taxon>Actinomycetota</taxon>
        <taxon>Actinomycetes</taxon>
        <taxon>Kitasatosporales</taxon>
        <taxon>Streptomycetaceae</taxon>
        <taxon>Kitasatospora</taxon>
    </lineage>
</organism>
<dbReference type="EMBL" id="BAAANS010000159">
    <property type="protein sequence ID" value="GAA2127815.1"/>
    <property type="molecule type" value="Genomic_DNA"/>
</dbReference>